<dbReference type="Proteomes" id="UP000596742">
    <property type="component" value="Unassembled WGS sequence"/>
</dbReference>
<reference evidence="2" key="1">
    <citation type="submission" date="2018-11" db="EMBL/GenBank/DDBJ databases">
        <authorList>
            <person name="Alioto T."/>
            <person name="Alioto T."/>
        </authorList>
    </citation>
    <scope>NUCLEOTIDE SEQUENCE</scope>
</reference>
<dbReference type="InterPro" id="IPR001315">
    <property type="entry name" value="CARD"/>
</dbReference>
<dbReference type="Gene3D" id="1.10.533.10">
    <property type="entry name" value="Death Domain, Fas"/>
    <property type="match status" value="1"/>
</dbReference>
<dbReference type="PROSITE" id="PS50209">
    <property type="entry name" value="CARD"/>
    <property type="match status" value="1"/>
</dbReference>
<sequence>MKDDSVQLQKNFHYLVNNIAKADSLIDHLCNGILTVDEIENMRDKTPKEKNRKLLSVIIAKTALTSTVAIKDTSNKVYQAFLEVLGEDDIGKDLVNTIKSTEVLVEDKIRICLGKKQLLSL</sequence>
<gene>
    <name evidence="2" type="ORF">MGAL_10B056709</name>
</gene>
<keyword evidence="3" id="KW-1185">Reference proteome</keyword>
<evidence type="ECO:0000313" key="2">
    <source>
        <dbReference type="EMBL" id="VDI12944.1"/>
    </source>
</evidence>
<feature type="domain" description="CARD" evidence="1">
    <location>
        <begin position="8"/>
        <end position="89"/>
    </location>
</feature>
<dbReference type="OrthoDB" id="10604978at2759"/>
<evidence type="ECO:0000313" key="3">
    <source>
        <dbReference type="Proteomes" id="UP000596742"/>
    </source>
</evidence>
<evidence type="ECO:0000259" key="1">
    <source>
        <dbReference type="PROSITE" id="PS50209"/>
    </source>
</evidence>
<dbReference type="InterPro" id="IPR011029">
    <property type="entry name" value="DEATH-like_dom_sf"/>
</dbReference>
<comment type="caution">
    <text evidence="2">The sequence shown here is derived from an EMBL/GenBank/DDBJ whole genome shotgun (WGS) entry which is preliminary data.</text>
</comment>
<protein>
    <recommendedName>
        <fullName evidence="1">CARD domain-containing protein</fullName>
    </recommendedName>
</protein>
<name>A0A8B6D064_MYTGA</name>
<proteinExistence type="predicted"/>
<dbReference type="CDD" id="cd01671">
    <property type="entry name" value="CARD"/>
    <property type="match status" value="1"/>
</dbReference>
<dbReference type="GO" id="GO:0042981">
    <property type="term" value="P:regulation of apoptotic process"/>
    <property type="evidence" value="ECO:0007669"/>
    <property type="project" value="InterPro"/>
</dbReference>
<dbReference type="SUPFAM" id="SSF47986">
    <property type="entry name" value="DEATH domain"/>
    <property type="match status" value="1"/>
</dbReference>
<dbReference type="EMBL" id="UYJE01002697">
    <property type="protein sequence ID" value="VDI12944.1"/>
    <property type="molecule type" value="Genomic_DNA"/>
</dbReference>
<dbReference type="AlphaFoldDB" id="A0A8B6D064"/>
<accession>A0A8B6D064</accession>
<organism evidence="2 3">
    <name type="scientific">Mytilus galloprovincialis</name>
    <name type="common">Mediterranean mussel</name>
    <dbReference type="NCBI Taxonomy" id="29158"/>
    <lineage>
        <taxon>Eukaryota</taxon>
        <taxon>Metazoa</taxon>
        <taxon>Spiralia</taxon>
        <taxon>Lophotrochozoa</taxon>
        <taxon>Mollusca</taxon>
        <taxon>Bivalvia</taxon>
        <taxon>Autobranchia</taxon>
        <taxon>Pteriomorphia</taxon>
        <taxon>Mytilida</taxon>
        <taxon>Mytiloidea</taxon>
        <taxon>Mytilidae</taxon>
        <taxon>Mytilinae</taxon>
        <taxon>Mytilus</taxon>
    </lineage>
</organism>